<sequence length="310" mass="33711">MIVASAWRHVVFVILIACATIAHGETALSMTQIAPGNYAHRGHDDVATPENGGDIANVGFIVGTRCVAVIDTGGTLAEGRALRAAIRAVTSLPVCYVINTHMHPDHIFGNAAFKEDDPQFVGSATLAQAEAARADNYLRALNRELGNAAAGSEIVAPTKTIDGTGTLDIGGRMLTLRTWKTAHTNNDLTVYDEKSGTLWTGDLLFVRCMPVVDGSVVGWLDDIARIRQMNPRHVVPGHGPLDPPWPQSLDAEARYLADLARDVRAAIRKGETIRQAVDSIGLDEKDKWLLFDIYHRRNVTAAYAELEWEQ</sequence>
<keyword evidence="2" id="KW-0732">Signal</keyword>
<dbReference type="CDD" id="cd16282">
    <property type="entry name" value="metallo-hydrolase-like_MBL-fold"/>
    <property type="match status" value="1"/>
</dbReference>
<dbReference type="InterPro" id="IPR036866">
    <property type="entry name" value="RibonucZ/Hydroxyglut_hydro"/>
</dbReference>
<comment type="similarity">
    <text evidence="1">Belongs to the metallo-beta-lactamase superfamily. Class-B beta-lactamase family.</text>
</comment>
<organism evidence="4 5">
    <name type="scientific">Caballeronia calidae</name>
    <dbReference type="NCBI Taxonomy" id="1777139"/>
    <lineage>
        <taxon>Bacteria</taxon>
        <taxon>Pseudomonadati</taxon>
        <taxon>Pseudomonadota</taxon>
        <taxon>Betaproteobacteria</taxon>
        <taxon>Burkholderiales</taxon>
        <taxon>Burkholderiaceae</taxon>
        <taxon>Caballeronia</taxon>
    </lineage>
</organism>
<dbReference type="PANTHER" id="PTHR42951:SF4">
    <property type="entry name" value="ACYL-COENZYME A THIOESTERASE MBLAC2"/>
    <property type="match status" value="1"/>
</dbReference>
<dbReference type="SMART" id="SM00849">
    <property type="entry name" value="Lactamase_B"/>
    <property type="match status" value="1"/>
</dbReference>
<dbReference type="InterPro" id="IPR001279">
    <property type="entry name" value="Metallo-B-lactamas"/>
</dbReference>
<dbReference type="AlphaFoldDB" id="A0A158D8D9"/>
<evidence type="ECO:0000259" key="3">
    <source>
        <dbReference type="SMART" id="SM00849"/>
    </source>
</evidence>
<dbReference type="OrthoDB" id="1273797at2"/>
<feature type="signal peptide" evidence="2">
    <location>
        <begin position="1"/>
        <end position="24"/>
    </location>
</feature>
<dbReference type="Pfam" id="PF00753">
    <property type="entry name" value="Lactamase_B"/>
    <property type="match status" value="1"/>
</dbReference>
<dbReference type="EMBL" id="FCOX02000029">
    <property type="protein sequence ID" value="SAK90838.1"/>
    <property type="molecule type" value="Genomic_DNA"/>
</dbReference>
<dbReference type="NCBIfam" id="TIGR04559">
    <property type="entry name" value="SoxH_rel_PQQ_2"/>
    <property type="match status" value="1"/>
</dbReference>
<accession>A0A158D8D9</accession>
<feature type="domain" description="Metallo-beta-lactamase" evidence="3">
    <location>
        <begin position="55"/>
        <end position="238"/>
    </location>
</feature>
<proteinExistence type="inferred from homology"/>
<dbReference type="SUPFAM" id="SSF56281">
    <property type="entry name" value="Metallo-hydrolase/oxidoreductase"/>
    <property type="match status" value="1"/>
</dbReference>
<reference evidence="4" key="1">
    <citation type="submission" date="2016-01" db="EMBL/GenBank/DDBJ databases">
        <authorList>
            <person name="Peeters C."/>
        </authorList>
    </citation>
    <scope>NUCLEOTIDE SEQUENCE</scope>
    <source>
        <strain evidence="4">LMG 29321</strain>
    </source>
</reference>
<dbReference type="PANTHER" id="PTHR42951">
    <property type="entry name" value="METALLO-BETA-LACTAMASE DOMAIN-CONTAINING"/>
    <property type="match status" value="1"/>
</dbReference>
<evidence type="ECO:0000256" key="2">
    <source>
        <dbReference type="SAM" id="SignalP"/>
    </source>
</evidence>
<comment type="caution">
    <text evidence="4">The sequence shown here is derived from an EMBL/GenBank/DDBJ whole genome shotgun (WGS) entry which is preliminary data.</text>
</comment>
<dbReference type="InterPro" id="IPR030829">
    <property type="entry name" value="SoxH-rel_PQQ_2"/>
</dbReference>
<dbReference type="Gene3D" id="3.60.15.10">
    <property type="entry name" value="Ribonuclease Z/Hydroxyacylglutathione hydrolase-like"/>
    <property type="match status" value="1"/>
</dbReference>
<dbReference type="Proteomes" id="UP000071859">
    <property type="component" value="Unassembled WGS sequence"/>
</dbReference>
<gene>
    <name evidence="4" type="ORF">AWB78_04858</name>
</gene>
<protein>
    <submittedName>
        <fullName evidence="4">Beta-lactamase domain-containing protein</fullName>
    </submittedName>
</protein>
<evidence type="ECO:0000256" key="1">
    <source>
        <dbReference type="ARBA" id="ARBA00005250"/>
    </source>
</evidence>
<evidence type="ECO:0000313" key="5">
    <source>
        <dbReference type="Proteomes" id="UP000071859"/>
    </source>
</evidence>
<keyword evidence="5" id="KW-1185">Reference proteome</keyword>
<dbReference type="InterPro" id="IPR050855">
    <property type="entry name" value="NDM-1-like"/>
</dbReference>
<feature type="chain" id="PRO_5007623886" evidence="2">
    <location>
        <begin position="25"/>
        <end position="310"/>
    </location>
</feature>
<dbReference type="GO" id="GO:0017001">
    <property type="term" value="P:antibiotic catabolic process"/>
    <property type="evidence" value="ECO:0007669"/>
    <property type="project" value="UniProtKB-ARBA"/>
</dbReference>
<name>A0A158D8D9_9BURK</name>
<evidence type="ECO:0000313" key="4">
    <source>
        <dbReference type="EMBL" id="SAK90838.1"/>
    </source>
</evidence>